<name>A0A6H1NYU3_PRIMG</name>
<reference evidence="7 8" key="2">
    <citation type="submission" date="2020-04" db="EMBL/GenBank/DDBJ databases">
        <authorList>
            <person name="Fomenkov A."/>
            <person name="Anton B.P."/>
            <person name="Roberts R.J."/>
        </authorList>
    </citation>
    <scope>NUCLEOTIDE SEQUENCE [LARGE SCALE GENOMIC DNA]</scope>
    <source>
        <strain evidence="7 8">S2</strain>
    </source>
</reference>
<evidence type="ECO:0000256" key="3">
    <source>
        <dbReference type="ARBA" id="ARBA00023295"/>
    </source>
</evidence>
<dbReference type="EMBL" id="CP051128">
    <property type="protein sequence ID" value="QIZ06456.1"/>
    <property type="molecule type" value="Genomic_DNA"/>
</dbReference>
<evidence type="ECO:0000313" key="7">
    <source>
        <dbReference type="EMBL" id="QIZ06456.1"/>
    </source>
</evidence>
<dbReference type="PROSITE" id="PS00653">
    <property type="entry name" value="GLYCOSYL_HYDROL_F1_2"/>
    <property type="match status" value="1"/>
</dbReference>
<evidence type="ECO:0000256" key="6">
    <source>
        <dbReference type="RuleBase" id="RU004468"/>
    </source>
</evidence>
<dbReference type="PROSITE" id="PS00572">
    <property type="entry name" value="GLYCOSYL_HYDROL_F1_1"/>
    <property type="match status" value="1"/>
</dbReference>
<keyword evidence="2 6" id="KW-0378">Hydrolase</keyword>
<evidence type="ECO:0000313" key="8">
    <source>
        <dbReference type="Proteomes" id="UP000501868"/>
    </source>
</evidence>
<dbReference type="InterPro" id="IPR033132">
    <property type="entry name" value="GH_1_N_CS"/>
</dbReference>
<dbReference type="Gene3D" id="3.20.20.80">
    <property type="entry name" value="Glycosidases"/>
    <property type="match status" value="1"/>
</dbReference>
<dbReference type="GO" id="GO:0005829">
    <property type="term" value="C:cytosol"/>
    <property type="evidence" value="ECO:0007669"/>
    <property type="project" value="TreeGrafter"/>
</dbReference>
<protein>
    <submittedName>
        <fullName evidence="7">Glycoside hydrolase family 1 protein</fullName>
    </submittedName>
</protein>
<dbReference type="PANTHER" id="PTHR10353">
    <property type="entry name" value="GLYCOSYL HYDROLASE"/>
    <property type="match status" value="1"/>
</dbReference>
<sequence>MKYKNMNGFPDNFFWSASTAAYQVEGAYLEDGKSLSIVDVNINPDFADTRITSDHYHRIKEDVALMKELGMTAYRFSISWPRVLPNGRGAVNEKGIEFYNKLIDELIKNDITPLATIYHFDLPVVLQNEYGGWASRKIIDDFSYFCKVLFENFGDRVKYWFTINEQSNMFLLPYLMPIDDSGNISVERQKYEMNHIMTLAHSMAIILCHQMVDNGKIGPAIGLAPNYPESCNPEDIMAARIADDFRTYLFLDLYLRGEYRDNVWCYMVQHECEPTILPGDMELLKSAQSDFLGINYYQSRVVKYAPEEIASRDFTINKGGQKGSTEFEIIPGLYQGVENSYLEKTDWDWEIDPIGLRVLLNEINDRYHIPMIITENGIGGIDDLTNDGKVHDEYRIDYLRKHLEQCQLAINDGVELFGFSPWSYIDLLSTTSGFRKRYGFVYVNRTDNDLKDLGRIRKESFYWYQNVIKSNGKVL</sequence>
<dbReference type="InterPro" id="IPR017853">
    <property type="entry name" value="GH"/>
</dbReference>
<dbReference type="Proteomes" id="UP000501868">
    <property type="component" value="Chromosome"/>
</dbReference>
<dbReference type="Pfam" id="PF00232">
    <property type="entry name" value="Glyco_hydro_1"/>
    <property type="match status" value="1"/>
</dbReference>
<dbReference type="AlphaFoldDB" id="A0A6H1NYU3"/>
<dbReference type="InterPro" id="IPR018120">
    <property type="entry name" value="Glyco_hydro_1_AS"/>
</dbReference>
<comment type="similarity">
    <text evidence="1 5">Belongs to the glycosyl hydrolase 1 family.</text>
</comment>
<dbReference type="PRINTS" id="PR00131">
    <property type="entry name" value="GLHYDRLASE1"/>
</dbReference>
<evidence type="ECO:0000256" key="5">
    <source>
        <dbReference type="RuleBase" id="RU003690"/>
    </source>
</evidence>
<feature type="active site" description="Nucleophile" evidence="4">
    <location>
        <position position="375"/>
    </location>
</feature>
<dbReference type="GO" id="GO:0008422">
    <property type="term" value="F:beta-glucosidase activity"/>
    <property type="evidence" value="ECO:0007669"/>
    <property type="project" value="TreeGrafter"/>
</dbReference>
<keyword evidence="3 6" id="KW-0326">Glycosidase</keyword>
<evidence type="ECO:0000256" key="4">
    <source>
        <dbReference type="PROSITE-ProRule" id="PRU10055"/>
    </source>
</evidence>
<dbReference type="GO" id="GO:0016052">
    <property type="term" value="P:carbohydrate catabolic process"/>
    <property type="evidence" value="ECO:0007669"/>
    <property type="project" value="TreeGrafter"/>
</dbReference>
<gene>
    <name evidence="7" type="ORF">HFZ78_06835</name>
</gene>
<evidence type="ECO:0000256" key="1">
    <source>
        <dbReference type="ARBA" id="ARBA00010838"/>
    </source>
</evidence>
<evidence type="ECO:0000256" key="2">
    <source>
        <dbReference type="ARBA" id="ARBA00022801"/>
    </source>
</evidence>
<reference evidence="7 8" key="1">
    <citation type="submission" date="2020-04" db="EMBL/GenBank/DDBJ databases">
        <title>Genome-Wide Identification of 5-Methylcytosine Sites in Bacterial Genomes By High-Throughput Sequencing of MspJI Restriction Fragments.</title>
        <authorList>
            <person name="Wu V."/>
        </authorList>
    </citation>
    <scope>NUCLEOTIDE SEQUENCE [LARGE SCALE GENOMIC DNA]</scope>
    <source>
        <strain evidence="7 8">S2</strain>
    </source>
</reference>
<dbReference type="InterPro" id="IPR001360">
    <property type="entry name" value="Glyco_hydro_1"/>
</dbReference>
<dbReference type="PANTHER" id="PTHR10353:SF136">
    <property type="entry name" value="ARYL-PHOSPHO-BETA-D-GLUCOSIDASE BGLC"/>
    <property type="match status" value="1"/>
</dbReference>
<dbReference type="FunFam" id="3.20.20.80:FF:000004">
    <property type="entry name" value="Beta-glucosidase 6-phospho-beta-glucosidase"/>
    <property type="match status" value="1"/>
</dbReference>
<proteinExistence type="inferred from homology"/>
<accession>A0A6H1NYU3</accession>
<dbReference type="SUPFAM" id="SSF51445">
    <property type="entry name" value="(Trans)glycosidases"/>
    <property type="match status" value="1"/>
</dbReference>
<organism evidence="7 8">
    <name type="scientific">Priestia megaterium</name>
    <name type="common">Bacillus megaterium</name>
    <dbReference type="NCBI Taxonomy" id="1404"/>
    <lineage>
        <taxon>Bacteria</taxon>
        <taxon>Bacillati</taxon>
        <taxon>Bacillota</taxon>
        <taxon>Bacilli</taxon>
        <taxon>Bacillales</taxon>
        <taxon>Bacillaceae</taxon>
        <taxon>Priestia</taxon>
    </lineage>
</organism>